<proteinExistence type="predicted"/>
<gene>
    <name evidence="4" type="ORF">G2W53_029010</name>
</gene>
<evidence type="ECO:0000256" key="2">
    <source>
        <dbReference type="SAM" id="SignalP"/>
    </source>
</evidence>
<comment type="caution">
    <text evidence="4">The sequence shown here is derived from an EMBL/GenBank/DDBJ whole genome shotgun (WGS) entry which is preliminary data.</text>
</comment>
<reference evidence="4" key="1">
    <citation type="submission" date="2020-09" db="EMBL/GenBank/DDBJ databases">
        <title>Genome-Enabled Discovery of Anthraquinone Biosynthesis in Senna tora.</title>
        <authorList>
            <person name="Kang S.-H."/>
            <person name="Pandey R.P."/>
            <person name="Lee C.-M."/>
            <person name="Sim J.-S."/>
            <person name="Jeong J.-T."/>
            <person name="Choi B.-S."/>
            <person name="Jung M."/>
            <person name="Ginzburg D."/>
            <person name="Zhao K."/>
            <person name="Won S.Y."/>
            <person name="Oh T.-J."/>
            <person name="Yu Y."/>
            <person name="Kim N.-H."/>
            <person name="Lee O.R."/>
            <person name="Lee T.-H."/>
            <person name="Bashyal P."/>
            <person name="Kim T.-S."/>
            <person name="Lee W.-H."/>
            <person name="Kawkins C."/>
            <person name="Kim C.-K."/>
            <person name="Kim J.S."/>
            <person name="Ahn B.O."/>
            <person name="Rhee S.Y."/>
            <person name="Sohng J.K."/>
        </authorList>
    </citation>
    <scope>NUCLEOTIDE SEQUENCE</scope>
    <source>
        <tissue evidence="4">Leaf</tissue>
    </source>
</reference>
<feature type="signal peptide" evidence="2">
    <location>
        <begin position="1"/>
        <end position="25"/>
    </location>
</feature>
<feature type="chain" id="PRO_5032376689" description="GAG-pre-integrase domain-containing protein" evidence="2">
    <location>
        <begin position="26"/>
        <end position="431"/>
    </location>
</feature>
<dbReference type="Pfam" id="PF13976">
    <property type="entry name" value="gag_pre-integrs"/>
    <property type="match status" value="1"/>
</dbReference>
<protein>
    <recommendedName>
        <fullName evidence="3">GAG-pre-integrase domain-containing protein</fullName>
    </recommendedName>
</protein>
<keyword evidence="2" id="KW-0732">Signal</keyword>
<evidence type="ECO:0000259" key="3">
    <source>
        <dbReference type="Pfam" id="PF13976"/>
    </source>
</evidence>
<dbReference type="InterPro" id="IPR025724">
    <property type="entry name" value="GAG-pre-integrase_dom"/>
</dbReference>
<dbReference type="EMBL" id="JAAIUW010000009">
    <property type="protein sequence ID" value="KAF7815041.1"/>
    <property type="molecule type" value="Genomic_DNA"/>
</dbReference>
<feature type="region of interest" description="Disordered" evidence="1">
    <location>
        <begin position="398"/>
        <end position="431"/>
    </location>
</feature>
<dbReference type="PANTHER" id="PTHR34222:SF99">
    <property type="entry name" value="PROTEIN, PUTATIVE-RELATED"/>
    <property type="match status" value="1"/>
</dbReference>
<evidence type="ECO:0000313" key="4">
    <source>
        <dbReference type="EMBL" id="KAF7815041.1"/>
    </source>
</evidence>
<accession>A0A834T6E5</accession>
<sequence>MSASTPTPVRFLTLMDLLVLDLVFGRVLKRSMARAIDHKFIKLRSSWLRFIGNDSLAAYSNRLEKLWNELQCLQPKPNGCSTCIDCDCGSFNKADEIYTSSYVDQFLMGLGEEYENVVSNILLMDPIPSYNKVYAMVARVERQRSINTSNAIEARHTAETYFNKHRYYDWFKEYKNQKGKCNTDSVNAAIDDTSAGSKQSNNDEDRKMMTEIIQEELKKLMKNKTAREESSMHASYFADFASNSITKHSNYFGDTGKKIRWIIDSGASSNVTGNLNFLFETKKPKGKSTVQLPDGVNKTVELVGKDQLTKKQLASGIMVKNLYVLDIEEKKDHTGLLACANGGVADLWHNRLGHPSTNVLSYIIAVDDSSNSKKVAGRCSHFLVLSLKVSKRERDEEMASTSSSFGSSQGSIPRELSSPRAGTPFVLQLRA</sequence>
<feature type="domain" description="GAG-pre-integrase" evidence="3">
    <location>
        <begin position="321"/>
        <end position="372"/>
    </location>
</feature>
<organism evidence="4 5">
    <name type="scientific">Senna tora</name>
    <dbReference type="NCBI Taxonomy" id="362788"/>
    <lineage>
        <taxon>Eukaryota</taxon>
        <taxon>Viridiplantae</taxon>
        <taxon>Streptophyta</taxon>
        <taxon>Embryophyta</taxon>
        <taxon>Tracheophyta</taxon>
        <taxon>Spermatophyta</taxon>
        <taxon>Magnoliopsida</taxon>
        <taxon>eudicotyledons</taxon>
        <taxon>Gunneridae</taxon>
        <taxon>Pentapetalae</taxon>
        <taxon>rosids</taxon>
        <taxon>fabids</taxon>
        <taxon>Fabales</taxon>
        <taxon>Fabaceae</taxon>
        <taxon>Caesalpinioideae</taxon>
        <taxon>Cassia clade</taxon>
        <taxon>Senna</taxon>
    </lineage>
</organism>
<feature type="compositionally biased region" description="Low complexity" evidence="1">
    <location>
        <begin position="400"/>
        <end position="411"/>
    </location>
</feature>
<evidence type="ECO:0000256" key="1">
    <source>
        <dbReference type="SAM" id="MobiDB-lite"/>
    </source>
</evidence>
<keyword evidence="5" id="KW-1185">Reference proteome</keyword>
<dbReference type="AlphaFoldDB" id="A0A834T6E5"/>
<name>A0A834T6E5_9FABA</name>
<dbReference type="PANTHER" id="PTHR34222">
    <property type="entry name" value="GAG_PRE-INTEGRS DOMAIN-CONTAINING PROTEIN"/>
    <property type="match status" value="1"/>
</dbReference>
<dbReference type="Proteomes" id="UP000634136">
    <property type="component" value="Unassembled WGS sequence"/>
</dbReference>
<dbReference type="OrthoDB" id="1435198at2759"/>
<evidence type="ECO:0000313" key="5">
    <source>
        <dbReference type="Proteomes" id="UP000634136"/>
    </source>
</evidence>